<dbReference type="AlphaFoldDB" id="Q2SXY6"/>
<keyword evidence="3" id="KW-1185">Reference proteome</keyword>
<organism evidence="2 3">
    <name type="scientific">Burkholderia thailandensis (strain ATCC 700388 / DSM 13276 / CCUG 48851 / CIP 106301 / E264)</name>
    <dbReference type="NCBI Taxonomy" id="271848"/>
    <lineage>
        <taxon>Bacteria</taxon>
        <taxon>Pseudomonadati</taxon>
        <taxon>Pseudomonadota</taxon>
        <taxon>Betaproteobacteria</taxon>
        <taxon>Burkholderiales</taxon>
        <taxon>Burkholderiaceae</taxon>
        <taxon>Burkholderia</taxon>
        <taxon>pseudomallei group</taxon>
    </lineage>
</organism>
<dbReference type="Proteomes" id="UP000001930">
    <property type="component" value="Chromosome I"/>
</dbReference>
<evidence type="ECO:0000256" key="1">
    <source>
        <dbReference type="SAM" id="MobiDB-lite"/>
    </source>
</evidence>
<dbReference type="RefSeq" id="WP_009889922.1">
    <property type="nucleotide sequence ID" value="NZ_CM000438.1"/>
</dbReference>
<sequence length="98" mass="10268">MLRERPGMVEIRRASALAAASPTRSASTRPRVRAVRGAAGVAPRETPRRGKALAEPVAGASFAAATRGHFAAVLRHAWILLSKRVPAGGRSTKTFAVA</sequence>
<feature type="compositionally biased region" description="Low complexity" evidence="1">
    <location>
        <begin position="20"/>
        <end position="44"/>
    </location>
</feature>
<evidence type="ECO:0000313" key="2">
    <source>
        <dbReference type="EMBL" id="ABC39166.1"/>
    </source>
</evidence>
<proteinExistence type="predicted"/>
<name>Q2SXY6_BURTA</name>
<evidence type="ECO:0000313" key="3">
    <source>
        <dbReference type="Proteomes" id="UP000001930"/>
    </source>
</evidence>
<reference evidence="2 3" key="1">
    <citation type="journal article" date="2005" name="BMC Genomics">
        <title>Bacterial genome adaptation to niches: divergence of the potential virulence genes in three Burkholderia species of different survival strategies.</title>
        <authorList>
            <person name="Kim H.S."/>
            <person name="Schell M.A."/>
            <person name="Yu Y."/>
            <person name="Ulrich R.L."/>
            <person name="Sarria S.H."/>
            <person name="Nierman W.C."/>
            <person name="DeShazer D."/>
        </authorList>
    </citation>
    <scope>NUCLEOTIDE SEQUENCE [LARGE SCALE GENOMIC DNA]</scope>
    <source>
        <strain evidence="3">ATCC 700388 / DSM 13276 / CCUG 48851 / CIP 106301 / E264</strain>
    </source>
</reference>
<gene>
    <name evidence="2" type="ordered locus">BTH_I1676</name>
</gene>
<dbReference type="KEGG" id="bte:BTH_I1676"/>
<feature type="region of interest" description="Disordered" evidence="1">
    <location>
        <begin position="20"/>
        <end position="50"/>
    </location>
</feature>
<accession>Q2SXY6</accession>
<protein>
    <submittedName>
        <fullName evidence="2">Uncharacterized protein</fullName>
    </submittedName>
</protein>
<dbReference type="HOGENOM" id="CLU_2328436_0_0_4"/>
<dbReference type="EMBL" id="CP000086">
    <property type="protein sequence ID" value="ABC39166.1"/>
    <property type="molecule type" value="Genomic_DNA"/>
</dbReference>